<accession>A0A8H4U2V8</accession>
<dbReference type="OrthoDB" id="5571888at2759"/>
<proteinExistence type="predicted"/>
<sequence length="380" mass="43997">MSTYLWRIFDKAWEFKLPSFGAHLFSPIRRTYSISFGCWFHIASQDVQSHAVPTLVDKNASKFEYLPLATNDIRVFVLNPGVSTDVVTGQVEHINWGWNSGNGYEALSYVWGDITDSTTILINGEKFSITKSLMTALCHLRYTDRPRTLWIDSICINQADIVERNQQVARMGSIYQEAKDVAIWLGPSTSTSPVGMEVLRYFSEEKRPHACPVWQTRPQSLVYQGLQDVLTRSWFQRMWVVQEIGRSHRAILMCGHDCVEWQSTSPSAVRCFVRMIKYAEILPEWTQLGLDTINTKPLLEMLDYQDANQFSKTWGTCEREAPGIVEIAHTMRFKKCLDPRDRVFGIWGMVDYLYDMDDFKPDYRMTVKQVYEEVVRLAFS</sequence>
<comment type="caution">
    <text evidence="2">The sequence shown here is derived from an EMBL/GenBank/DDBJ whole genome shotgun (WGS) entry which is preliminary data.</text>
</comment>
<evidence type="ECO:0000259" key="1">
    <source>
        <dbReference type="Pfam" id="PF06985"/>
    </source>
</evidence>
<dbReference type="InterPro" id="IPR010730">
    <property type="entry name" value="HET"/>
</dbReference>
<dbReference type="AlphaFoldDB" id="A0A8H4U2V8"/>
<dbReference type="PANTHER" id="PTHR24148:SF82">
    <property type="entry name" value="HETEROKARYON INCOMPATIBILITY DOMAIN-CONTAINING PROTEIN"/>
    <property type="match status" value="1"/>
</dbReference>
<feature type="domain" description="Heterokaryon incompatibility" evidence="1">
    <location>
        <begin position="104"/>
        <end position="243"/>
    </location>
</feature>
<organism evidence="2 3">
    <name type="scientific">Fusarium sarcochroum</name>
    <dbReference type="NCBI Taxonomy" id="1208366"/>
    <lineage>
        <taxon>Eukaryota</taxon>
        <taxon>Fungi</taxon>
        <taxon>Dikarya</taxon>
        <taxon>Ascomycota</taxon>
        <taxon>Pezizomycotina</taxon>
        <taxon>Sordariomycetes</taxon>
        <taxon>Hypocreomycetidae</taxon>
        <taxon>Hypocreales</taxon>
        <taxon>Nectriaceae</taxon>
        <taxon>Fusarium</taxon>
        <taxon>Fusarium lateritium species complex</taxon>
    </lineage>
</organism>
<dbReference type="Proteomes" id="UP000622797">
    <property type="component" value="Unassembled WGS sequence"/>
</dbReference>
<dbReference type="InterPro" id="IPR052895">
    <property type="entry name" value="HetReg/Transcr_Mod"/>
</dbReference>
<dbReference type="PANTHER" id="PTHR24148">
    <property type="entry name" value="ANKYRIN REPEAT DOMAIN-CONTAINING PROTEIN 39 HOMOLOG-RELATED"/>
    <property type="match status" value="1"/>
</dbReference>
<gene>
    <name evidence="2" type="ORF">FSARC_3970</name>
</gene>
<dbReference type="Pfam" id="PF06985">
    <property type="entry name" value="HET"/>
    <property type="match status" value="1"/>
</dbReference>
<keyword evidence="3" id="KW-1185">Reference proteome</keyword>
<reference evidence="2" key="2">
    <citation type="submission" date="2020-05" db="EMBL/GenBank/DDBJ databases">
        <authorList>
            <person name="Kim H.-S."/>
            <person name="Proctor R.H."/>
            <person name="Brown D.W."/>
        </authorList>
    </citation>
    <scope>NUCLEOTIDE SEQUENCE</scope>
    <source>
        <strain evidence="2">NRRL 20472</strain>
    </source>
</reference>
<name>A0A8H4U2V8_9HYPO</name>
<evidence type="ECO:0000313" key="2">
    <source>
        <dbReference type="EMBL" id="KAF4968684.1"/>
    </source>
</evidence>
<protein>
    <recommendedName>
        <fullName evidence="1">Heterokaryon incompatibility domain-containing protein</fullName>
    </recommendedName>
</protein>
<evidence type="ECO:0000313" key="3">
    <source>
        <dbReference type="Proteomes" id="UP000622797"/>
    </source>
</evidence>
<dbReference type="EMBL" id="JABEXW010000190">
    <property type="protein sequence ID" value="KAF4968684.1"/>
    <property type="molecule type" value="Genomic_DNA"/>
</dbReference>
<reference evidence="2" key="1">
    <citation type="journal article" date="2020" name="BMC Genomics">
        <title>Correction to: Identification and distribution of gene clusters required for synthesis of sphingolipid metabolism inhibitors in diverse species of the filamentous fungus Fusarium.</title>
        <authorList>
            <person name="Kim H.S."/>
            <person name="Lohmar J.M."/>
            <person name="Busman M."/>
            <person name="Brown D.W."/>
            <person name="Naumann T.A."/>
            <person name="Divon H.H."/>
            <person name="Lysoe E."/>
            <person name="Uhlig S."/>
            <person name="Proctor R.H."/>
        </authorList>
    </citation>
    <scope>NUCLEOTIDE SEQUENCE</scope>
    <source>
        <strain evidence="2">NRRL 20472</strain>
    </source>
</reference>